<proteinExistence type="predicted"/>
<dbReference type="Pfam" id="PF02361">
    <property type="entry name" value="CbiQ"/>
    <property type="match status" value="1"/>
</dbReference>
<feature type="transmembrane region" description="Helical" evidence="5">
    <location>
        <begin position="12"/>
        <end position="40"/>
    </location>
</feature>
<name>A0ABR5TLJ1_9BACL</name>
<dbReference type="CDD" id="cd16914">
    <property type="entry name" value="EcfT"/>
    <property type="match status" value="1"/>
</dbReference>
<dbReference type="RefSeq" id="WP_066130262.1">
    <property type="nucleotide sequence ID" value="NZ_KQ959885.1"/>
</dbReference>
<protein>
    <submittedName>
        <fullName evidence="6">Cobalt transport protein</fullName>
    </submittedName>
</protein>
<sequence length="235" mass="26538">MIDHFNPSLKTFSFMITSVIIGFFENWHLNLIMCIFGLGCLITSKRVTIKSLIFPLIPLIILALSFFVAGYKFYNESLISNRVVMIGGHLTGALENGLILSSRLFAYGLIGLAYSLTNNRLELITSFIQQCKMSPKLAYGILAALHLLPNLKKDYNKIRLNYQIRGLKVSYLSSKPLFTLLIRTINWSEYVSRAMEAKGLNETRTSYLVMKVTLFDTILAISLPLITLILGIMKI</sequence>
<keyword evidence="2 5" id="KW-0812">Transmembrane</keyword>
<reference evidence="6 7" key="1">
    <citation type="submission" date="2016-01" db="EMBL/GenBank/DDBJ databases">
        <authorList>
            <person name="Mitreva M."/>
            <person name="Pepin K.H."/>
            <person name="Mihindukulasuriya K.A."/>
            <person name="Fulton R."/>
            <person name="Fronick C."/>
            <person name="O'Laughlin M."/>
            <person name="Miner T."/>
            <person name="Herter B."/>
            <person name="Rosa B.A."/>
            <person name="Cordes M."/>
            <person name="Tomlinson C."/>
            <person name="Wollam A."/>
            <person name="Palsikar V.B."/>
            <person name="Mardis E.R."/>
            <person name="Wilson R.K."/>
        </authorList>
    </citation>
    <scope>NUCLEOTIDE SEQUENCE [LARGE SCALE GENOMIC DNA]</scope>
    <source>
        <strain evidence="6 7">KA00071</strain>
    </source>
</reference>
<dbReference type="EMBL" id="LSDB01000035">
    <property type="protein sequence ID" value="KXB57721.1"/>
    <property type="molecule type" value="Genomic_DNA"/>
</dbReference>
<accession>A0ABR5TLJ1</accession>
<evidence type="ECO:0000256" key="3">
    <source>
        <dbReference type="ARBA" id="ARBA00022989"/>
    </source>
</evidence>
<comment type="caution">
    <text evidence="6">The sequence shown here is derived from an EMBL/GenBank/DDBJ whole genome shotgun (WGS) entry which is preliminary data.</text>
</comment>
<feature type="transmembrane region" description="Helical" evidence="5">
    <location>
        <begin position="52"/>
        <end position="74"/>
    </location>
</feature>
<feature type="transmembrane region" description="Helical" evidence="5">
    <location>
        <begin position="94"/>
        <end position="116"/>
    </location>
</feature>
<evidence type="ECO:0000256" key="5">
    <source>
        <dbReference type="SAM" id="Phobius"/>
    </source>
</evidence>
<dbReference type="Proteomes" id="UP000070467">
    <property type="component" value="Unassembled WGS sequence"/>
</dbReference>
<keyword evidence="7" id="KW-1185">Reference proteome</keyword>
<keyword evidence="4 5" id="KW-0472">Membrane</keyword>
<keyword evidence="3 5" id="KW-1133">Transmembrane helix</keyword>
<evidence type="ECO:0000313" key="6">
    <source>
        <dbReference type="EMBL" id="KXB57721.1"/>
    </source>
</evidence>
<evidence type="ECO:0000256" key="1">
    <source>
        <dbReference type="ARBA" id="ARBA00004141"/>
    </source>
</evidence>
<comment type="subcellular location">
    <subcellularLocation>
        <location evidence="1">Membrane</location>
        <topology evidence="1">Multi-pass membrane protein</topology>
    </subcellularLocation>
</comment>
<dbReference type="InterPro" id="IPR003339">
    <property type="entry name" value="ABC/ECF_trnsptr_transmembrane"/>
</dbReference>
<feature type="transmembrane region" description="Helical" evidence="5">
    <location>
        <begin position="214"/>
        <end position="233"/>
    </location>
</feature>
<evidence type="ECO:0000256" key="2">
    <source>
        <dbReference type="ARBA" id="ARBA00022692"/>
    </source>
</evidence>
<organism evidence="6 7">
    <name type="scientific">Gemelliphila asaccharolytica</name>
    <dbReference type="NCBI Taxonomy" id="502393"/>
    <lineage>
        <taxon>Bacteria</taxon>
        <taxon>Bacillati</taxon>
        <taxon>Bacillota</taxon>
        <taxon>Bacilli</taxon>
        <taxon>Bacillales</taxon>
        <taxon>Gemellaceae</taxon>
        <taxon>Gemelliphila</taxon>
    </lineage>
</organism>
<gene>
    <name evidence="6" type="ORF">HMPREF1871_00799</name>
</gene>
<evidence type="ECO:0000313" key="7">
    <source>
        <dbReference type="Proteomes" id="UP000070467"/>
    </source>
</evidence>
<evidence type="ECO:0000256" key="4">
    <source>
        <dbReference type="ARBA" id="ARBA00023136"/>
    </source>
</evidence>